<dbReference type="Pfam" id="PF04226">
    <property type="entry name" value="Transgly_assoc"/>
    <property type="match status" value="1"/>
</dbReference>
<reference evidence="9" key="1">
    <citation type="submission" date="2018-12" db="EMBL/GenBank/DDBJ databases">
        <title>Tengunoibacter tsumagoiensis gen. nov., sp. nov., Dictyobacter kobayashii sp. nov., D. alpinus sp. nov., and D. joshuensis sp. nov. and description of Dictyobacteraceae fam. nov. within the order Ktedonobacterales isolated from Tengu-no-mugimeshi.</title>
        <authorList>
            <person name="Wang C.M."/>
            <person name="Zheng Y."/>
            <person name="Sakai Y."/>
            <person name="Toyoda A."/>
            <person name="Minakuchi Y."/>
            <person name="Abe K."/>
            <person name="Yokota A."/>
            <person name="Yabe S."/>
        </authorList>
    </citation>
    <scope>NUCLEOTIDE SEQUENCE [LARGE SCALE GENOMIC DNA]</scope>
    <source>
        <strain evidence="9">Uno3</strain>
    </source>
</reference>
<keyword evidence="5 7" id="KW-1133">Transmembrane helix</keyword>
<dbReference type="PANTHER" id="PTHR33884">
    <property type="entry name" value="UPF0410 PROTEIN YMGE"/>
    <property type="match status" value="1"/>
</dbReference>
<evidence type="ECO:0000256" key="1">
    <source>
        <dbReference type="ARBA" id="ARBA00004651"/>
    </source>
</evidence>
<dbReference type="Proteomes" id="UP000287352">
    <property type="component" value="Unassembled WGS sequence"/>
</dbReference>
<dbReference type="InterPro" id="IPR007341">
    <property type="entry name" value="Transgly_assoc"/>
</dbReference>
<keyword evidence="4 7" id="KW-0812">Transmembrane</keyword>
<sequence>MLVFRTVDVTTILQPGNLIAWLIVGLIAGSLAGTFVRGRGFGCLGDIIVGLIGSVIGGIIASALELGTFKFCGSIFISFIGACILVAILEFFTGGTRRR</sequence>
<dbReference type="AlphaFoldDB" id="A0A402A4U8"/>
<evidence type="ECO:0008006" key="10">
    <source>
        <dbReference type="Google" id="ProtNLM"/>
    </source>
</evidence>
<keyword evidence="9" id="KW-1185">Reference proteome</keyword>
<feature type="transmembrane region" description="Helical" evidence="7">
    <location>
        <begin position="43"/>
        <end position="63"/>
    </location>
</feature>
<evidence type="ECO:0000256" key="2">
    <source>
        <dbReference type="ARBA" id="ARBA00011006"/>
    </source>
</evidence>
<accession>A0A402A4U8</accession>
<keyword evidence="3" id="KW-1003">Cell membrane</keyword>
<dbReference type="OrthoDB" id="165283at2"/>
<proteinExistence type="inferred from homology"/>
<evidence type="ECO:0000256" key="6">
    <source>
        <dbReference type="ARBA" id="ARBA00023136"/>
    </source>
</evidence>
<dbReference type="RefSeq" id="WP_126581516.1">
    <property type="nucleotide sequence ID" value="NZ_BIFR01000001.1"/>
</dbReference>
<evidence type="ECO:0000256" key="3">
    <source>
        <dbReference type="ARBA" id="ARBA00022475"/>
    </source>
</evidence>
<comment type="subcellular location">
    <subcellularLocation>
        <location evidence="1">Cell membrane</location>
        <topology evidence="1">Multi-pass membrane protein</topology>
    </subcellularLocation>
</comment>
<evidence type="ECO:0000256" key="5">
    <source>
        <dbReference type="ARBA" id="ARBA00022989"/>
    </source>
</evidence>
<evidence type="ECO:0000256" key="7">
    <source>
        <dbReference type="SAM" id="Phobius"/>
    </source>
</evidence>
<evidence type="ECO:0000256" key="4">
    <source>
        <dbReference type="ARBA" id="ARBA00022692"/>
    </source>
</evidence>
<evidence type="ECO:0000313" key="9">
    <source>
        <dbReference type="Proteomes" id="UP000287352"/>
    </source>
</evidence>
<dbReference type="GO" id="GO:0005886">
    <property type="term" value="C:plasma membrane"/>
    <property type="evidence" value="ECO:0007669"/>
    <property type="project" value="UniProtKB-SubCell"/>
</dbReference>
<feature type="transmembrane region" description="Helical" evidence="7">
    <location>
        <begin position="18"/>
        <end position="36"/>
    </location>
</feature>
<feature type="transmembrane region" description="Helical" evidence="7">
    <location>
        <begin position="75"/>
        <end position="93"/>
    </location>
</feature>
<keyword evidence="6 7" id="KW-0472">Membrane</keyword>
<gene>
    <name evidence="8" type="ORF">KTT_38940</name>
</gene>
<protein>
    <recommendedName>
        <fullName evidence="10">Transglycosylase</fullName>
    </recommendedName>
</protein>
<name>A0A402A4U8_9CHLR</name>
<comment type="similarity">
    <text evidence="2">Belongs to the UPF0410 family.</text>
</comment>
<dbReference type="EMBL" id="BIFR01000001">
    <property type="protein sequence ID" value="GCE14035.1"/>
    <property type="molecule type" value="Genomic_DNA"/>
</dbReference>
<dbReference type="PANTHER" id="PTHR33884:SF3">
    <property type="entry name" value="UPF0410 PROTEIN YMGE"/>
    <property type="match status" value="1"/>
</dbReference>
<evidence type="ECO:0000313" key="8">
    <source>
        <dbReference type="EMBL" id="GCE14035.1"/>
    </source>
</evidence>
<comment type="caution">
    <text evidence="8">The sequence shown here is derived from an EMBL/GenBank/DDBJ whole genome shotgun (WGS) entry which is preliminary data.</text>
</comment>
<organism evidence="8 9">
    <name type="scientific">Tengunoibacter tsumagoiensis</name>
    <dbReference type="NCBI Taxonomy" id="2014871"/>
    <lineage>
        <taxon>Bacteria</taxon>
        <taxon>Bacillati</taxon>
        <taxon>Chloroflexota</taxon>
        <taxon>Ktedonobacteria</taxon>
        <taxon>Ktedonobacterales</taxon>
        <taxon>Dictyobacteraceae</taxon>
        <taxon>Tengunoibacter</taxon>
    </lineage>
</organism>